<dbReference type="EMBL" id="JBBNAE010000009">
    <property type="protein sequence ID" value="KAK9096664.1"/>
    <property type="molecule type" value="Genomic_DNA"/>
</dbReference>
<comment type="caution">
    <text evidence="1">The sequence shown here is derived from an EMBL/GenBank/DDBJ whole genome shotgun (WGS) entry which is preliminary data.</text>
</comment>
<evidence type="ECO:0000313" key="2">
    <source>
        <dbReference type="Proteomes" id="UP001417504"/>
    </source>
</evidence>
<dbReference type="Proteomes" id="UP001417504">
    <property type="component" value="Unassembled WGS sequence"/>
</dbReference>
<gene>
    <name evidence="1" type="ORF">Sjap_022161</name>
</gene>
<organism evidence="1 2">
    <name type="scientific">Stephania japonica</name>
    <dbReference type="NCBI Taxonomy" id="461633"/>
    <lineage>
        <taxon>Eukaryota</taxon>
        <taxon>Viridiplantae</taxon>
        <taxon>Streptophyta</taxon>
        <taxon>Embryophyta</taxon>
        <taxon>Tracheophyta</taxon>
        <taxon>Spermatophyta</taxon>
        <taxon>Magnoliopsida</taxon>
        <taxon>Ranunculales</taxon>
        <taxon>Menispermaceae</taxon>
        <taxon>Menispermoideae</taxon>
        <taxon>Cissampelideae</taxon>
        <taxon>Stephania</taxon>
    </lineage>
</organism>
<dbReference type="AlphaFoldDB" id="A0AAP0ENS5"/>
<reference evidence="1 2" key="1">
    <citation type="submission" date="2024-01" db="EMBL/GenBank/DDBJ databases">
        <title>Genome assemblies of Stephania.</title>
        <authorList>
            <person name="Yang L."/>
        </authorList>
    </citation>
    <scope>NUCLEOTIDE SEQUENCE [LARGE SCALE GENOMIC DNA]</scope>
    <source>
        <strain evidence="1">QJT</strain>
        <tissue evidence="1">Leaf</tissue>
    </source>
</reference>
<protein>
    <submittedName>
        <fullName evidence="1">Uncharacterized protein</fullName>
    </submittedName>
</protein>
<evidence type="ECO:0000313" key="1">
    <source>
        <dbReference type="EMBL" id="KAK9096664.1"/>
    </source>
</evidence>
<sequence length="227" mass="25726">MPRVITGDTWAHAIVQSSILGRRRRALLKHSKEYNNLSKTDFSSHLLEVVRNRKTLQEKSSIGKKKNALLCLVFETFFICCNALLRHEAHQVCLSPTPFNQSIESINNSIPYGINLQSKDKKQIRVDWYVLNCFGEKPNNPECFSMENPNMNFVSVLARTPRRAPARVNSASMDMQDMRNCYDSLLSAAPATTNNAYGVDLVTKHVVRVVMIESLELKTLLKGNHFG</sequence>
<proteinExistence type="predicted"/>
<name>A0AAP0ENS5_9MAGN</name>
<accession>A0AAP0ENS5</accession>
<keyword evidence="2" id="KW-1185">Reference proteome</keyword>